<feature type="non-terminal residue" evidence="1">
    <location>
        <position position="1"/>
    </location>
</feature>
<sequence length="83" mass="8587">VTETVPASRKLQRSDAKALLQGASTLIVAKGKKANTFSVDGRIPTDAVDAMLGPTGNLRAPTVRVGKTLVVGFNDAAFAETFG</sequence>
<organism evidence="1">
    <name type="scientific">marine metagenome</name>
    <dbReference type="NCBI Taxonomy" id="408172"/>
    <lineage>
        <taxon>unclassified sequences</taxon>
        <taxon>metagenomes</taxon>
        <taxon>ecological metagenomes</taxon>
    </lineage>
</organism>
<protein>
    <submittedName>
        <fullName evidence="1">Uncharacterized protein</fullName>
    </submittedName>
</protein>
<evidence type="ECO:0000313" key="1">
    <source>
        <dbReference type="EMBL" id="SVA71158.1"/>
    </source>
</evidence>
<reference evidence="1" key="1">
    <citation type="submission" date="2018-05" db="EMBL/GenBank/DDBJ databases">
        <authorList>
            <person name="Lanie J.A."/>
            <person name="Ng W.-L."/>
            <person name="Kazmierczak K.M."/>
            <person name="Andrzejewski T.M."/>
            <person name="Davidsen T.M."/>
            <person name="Wayne K.J."/>
            <person name="Tettelin H."/>
            <person name="Glass J.I."/>
            <person name="Rusch D."/>
            <person name="Podicherti R."/>
            <person name="Tsui H.-C.T."/>
            <person name="Winkler M.E."/>
        </authorList>
    </citation>
    <scope>NUCLEOTIDE SEQUENCE</scope>
</reference>
<accession>A0A381Y2B6</accession>
<dbReference type="EMBL" id="UINC01017233">
    <property type="protein sequence ID" value="SVA71158.1"/>
    <property type="molecule type" value="Genomic_DNA"/>
</dbReference>
<gene>
    <name evidence="1" type="ORF">METZ01_LOCUS124012</name>
</gene>
<proteinExistence type="predicted"/>
<dbReference type="AlphaFoldDB" id="A0A381Y2B6"/>
<name>A0A381Y2B6_9ZZZZ</name>